<dbReference type="GO" id="GO:0005869">
    <property type="term" value="C:dynactin complex"/>
    <property type="evidence" value="ECO:0007669"/>
    <property type="project" value="InterPro"/>
</dbReference>
<name>A0A6G1HQ14_9PEZI</name>
<dbReference type="EMBL" id="ML996701">
    <property type="protein sequence ID" value="KAF2398082.1"/>
    <property type="molecule type" value="Genomic_DNA"/>
</dbReference>
<dbReference type="Proteomes" id="UP000799640">
    <property type="component" value="Unassembled WGS sequence"/>
</dbReference>
<dbReference type="GO" id="GO:0061640">
    <property type="term" value="P:cytoskeleton-dependent cytokinesis"/>
    <property type="evidence" value="ECO:0007669"/>
    <property type="project" value="InterPro"/>
</dbReference>
<protein>
    <recommendedName>
        <fullName evidence="3">Nuclear distribution protein RO10</fullName>
    </recommendedName>
</protein>
<dbReference type="AlphaFoldDB" id="A0A6G1HQ14"/>
<reference evidence="1" key="1">
    <citation type="journal article" date="2020" name="Stud. Mycol.">
        <title>101 Dothideomycetes genomes: a test case for predicting lifestyles and emergence of pathogens.</title>
        <authorList>
            <person name="Haridas S."/>
            <person name="Albert R."/>
            <person name="Binder M."/>
            <person name="Bloem J."/>
            <person name="Labutti K."/>
            <person name="Salamov A."/>
            <person name="Andreopoulos B."/>
            <person name="Baker S."/>
            <person name="Barry K."/>
            <person name="Bills G."/>
            <person name="Bluhm B."/>
            <person name="Cannon C."/>
            <person name="Castanera R."/>
            <person name="Culley D."/>
            <person name="Daum C."/>
            <person name="Ezra D."/>
            <person name="Gonzalez J."/>
            <person name="Henrissat B."/>
            <person name="Kuo A."/>
            <person name="Liang C."/>
            <person name="Lipzen A."/>
            <person name="Lutzoni F."/>
            <person name="Magnuson J."/>
            <person name="Mondo S."/>
            <person name="Nolan M."/>
            <person name="Ohm R."/>
            <person name="Pangilinan J."/>
            <person name="Park H.-J."/>
            <person name="Ramirez L."/>
            <person name="Alfaro M."/>
            <person name="Sun H."/>
            <person name="Tritt A."/>
            <person name="Yoshinaga Y."/>
            <person name="Zwiers L.-H."/>
            <person name="Turgeon B."/>
            <person name="Goodwin S."/>
            <person name="Spatafora J."/>
            <person name="Crous P."/>
            <person name="Grigoriev I."/>
        </authorList>
    </citation>
    <scope>NUCLEOTIDE SEQUENCE</scope>
    <source>
        <strain evidence="1">CBS 262.69</strain>
    </source>
</reference>
<gene>
    <name evidence="1" type="ORF">EJ06DRAFT_480986</name>
</gene>
<evidence type="ECO:0000313" key="2">
    <source>
        <dbReference type="Proteomes" id="UP000799640"/>
    </source>
</evidence>
<dbReference type="InterPro" id="IPR009991">
    <property type="entry name" value="DCTN3"/>
</dbReference>
<evidence type="ECO:0000313" key="1">
    <source>
        <dbReference type="EMBL" id="KAF2398082.1"/>
    </source>
</evidence>
<dbReference type="Pfam" id="PF07426">
    <property type="entry name" value="Dynactin_p22"/>
    <property type="match status" value="1"/>
</dbReference>
<dbReference type="OrthoDB" id="5403729at2759"/>
<proteinExistence type="predicted"/>
<evidence type="ECO:0008006" key="3">
    <source>
        <dbReference type="Google" id="ProtNLM"/>
    </source>
</evidence>
<accession>A0A6G1HQ14</accession>
<organism evidence="1 2">
    <name type="scientific">Trichodelitschia bisporula</name>
    <dbReference type="NCBI Taxonomy" id="703511"/>
    <lineage>
        <taxon>Eukaryota</taxon>
        <taxon>Fungi</taxon>
        <taxon>Dikarya</taxon>
        <taxon>Ascomycota</taxon>
        <taxon>Pezizomycotina</taxon>
        <taxon>Dothideomycetes</taxon>
        <taxon>Dothideomycetes incertae sedis</taxon>
        <taxon>Phaeotrichales</taxon>
        <taxon>Phaeotrichaceae</taxon>
        <taxon>Trichodelitschia</taxon>
    </lineage>
</organism>
<keyword evidence="2" id="KW-1185">Reference proteome</keyword>
<sequence length="208" mass="23825">MDDAALEDVLLQTLDLLAWRLRRLEFVLDGRVIEVEGTEDRKTPSVPVVPRLQRLESTLQQLASRSEVVSDLLKLQSQHPNIFTEDEPKDASSEPDTTQQLAMVLTDAPRFSTITSQLRSLSDFSVPPTSAFASVIALQPRLAQLEEQQYRQAMEISELRKRTGALVLQWHELFILGQGQCWAEWDTRLRNAERSVRREEVRRMEDGV</sequence>